<dbReference type="PANTHER" id="PTHR37809:SF1">
    <property type="entry name" value="RIBOSOMAL PROTEIN S12 METHYLTHIOTRANSFERASE ACCESSORY FACTOR YCAO"/>
    <property type="match status" value="1"/>
</dbReference>
<accession>A0A0X8JPX9</accession>
<dbReference type="PROSITE" id="PS51664">
    <property type="entry name" value="YCAO"/>
    <property type="match status" value="1"/>
</dbReference>
<name>A0A0X8JPX9_9BACT</name>
<sequence length="587" mass="64990">MITIRSCPKGSVTDLDKTRPPEETVAHARTAFENSGLRILSQTSRIDTGRLGIPVFMSICGEGARAVMPTRKQMGKGASSAQAEASALMELVERYSYFRFWDADENFRDMTWSKAQAAFGDRLLPVKWLIRSVGDSVTEAEAVRILDLVPWRFTPATDLNSGREYMVPLSWFKKLNEFNGSSAGNTPEESILQGACELVERHVCAVLDRSRRETPTIDPASFTDPVLAGLYEKFIHKGLRVWLKDFSQDFPVPTVGALVMDPATFPAASEIVFTAGTASSPQKAAIRALTEIAQLGGDFETGSNYEASGLPKFTRPEQFAWLTSGPMVSIHDLPSVADSDIASELRALCAGLGWRDFALFSVDITEKRLDIPAHYSFVPGFLFRERTPQASLGLFVGRILAEETEHPDAGLDVLEAIRPEAHYLPFFRGLAALRREALSEAAGWFARAEDVQPDADDRGLAAFYQGYALTREERWAEALPHLDRAITHCPEVKEYFNLRGVAHFKQSRYAEAAADFELALALDSGSAMDLANLGLCHKFLGHTDKAHELLEEALRLDPGLDFARAHLEELGERARQPERPPRAGQRE</sequence>
<dbReference type="InterPro" id="IPR003776">
    <property type="entry name" value="YcaO-like_dom"/>
</dbReference>
<evidence type="ECO:0000313" key="7">
    <source>
        <dbReference type="Proteomes" id="UP000063964"/>
    </source>
</evidence>
<evidence type="ECO:0000313" key="6">
    <source>
        <dbReference type="EMBL" id="AMD92807.1"/>
    </source>
</evidence>
<feature type="domain" description="YcaO" evidence="5">
    <location>
        <begin position="75"/>
        <end position="425"/>
    </location>
</feature>
<dbReference type="Pfam" id="PF02624">
    <property type="entry name" value="YcaO"/>
    <property type="match status" value="1"/>
</dbReference>
<dbReference type="KEGG" id="doa:AXF15_06620"/>
<keyword evidence="7" id="KW-1185">Reference proteome</keyword>
<proteinExistence type="predicted"/>
<protein>
    <recommendedName>
        <fullName evidence="5">YcaO domain-containing protein</fullName>
    </recommendedName>
</protein>
<feature type="repeat" description="TPR" evidence="3">
    <location>
        <begin position="527"/>
        <end position="560"/>
    </location>
</feature>
<keyword evidence="2 3" id="KW-0802">TPR repeat</keyword>
<evidence type="ECO:0000256" key="1">
    <source>
        <dbReference type="ARBA" id="ARBA00022737"/>
    </source>
</evidence>
<dbReference type="Gene3D" id="3.30.160.660">
    <property type="match status" value="1"/>
</dbReference>
<dbReference type="AlphaFoldDB" id="A0A0X8JPX9"/>
<dbReference type="EMBL" id="CP014230">
    <property type="protein sequence ID" value="AMD92807.1"/>
    <property type="molecule type" value="Genomic_DNA"/>
</dbReference>
<dbReference type="SMART" id="SM00028">
    <property type="entry name" value="TPR"/>
    <property type="match status" value="3"/>
</dbReference>
<dbReference type="Gene3D" id="1.25.40.10">
    <property type="entry name" value="Tetratricopeptide repeat domain"/>
    <property type="match status" value="1"/>
</dbReference>
<feature type="region of interest" description="Disordered" evidence="4">
    <location>
        <begin position="1"/>
        <end position="22"/>
    </location>
</feature>
<reference evidence="7" key="1">
    <citation type="submission" date="2016-02" db="EMBL/GenBank/DDBJ databases">
        <authorList>
            <person name="Holder M.E."/>
            <person name="Ajami N.J."/>
            <person name="Petrosino J.F."/>
        </authorList>
    </citation>
    <scope>NUCLEOTIDE SEQUENCE [LARGE SCALE GENOMIC DNA]</scope>
    <source>
        <strain evidence="7">DSM 12838</strain>
    </source>
</reference>
<dbReference type="Pfam" id="PF07719">
    <property type="entry name" value="TPR_2"/>
    <property type="match status" value="1"/>
</dbReference>
<dbReference type="Proteomes" id="UP000063964">
    <property type="component" value="Chromosome"/>
</dbReference>
<dbReference type="SUPFAM" id="SSF48452">
    <property type="entry name" value="TPR-like"/>
    <property type="match status" value="1"/>
</dbReference>
<dbReference type="PROSITE" id="PS50005">
    <property type="entry name" value="TPR"/>
    <property type="match status" value="1"/>
</dbReference>
<dbReference type="InterPro" id="IPR011990">
    <property type="entry name" value="TPR-like_helical_dom_sf"/>
</dbReference>
<evidence type="ECO:0000259" key="5">
    <source>
        <dbReference type="PROSITE" id="PS51664"/>
    </source>
</evidence>
<evidence type="ECO:0000256" key="4">
    <source>
        <dbReference type="SAM" id="MobiDB-lite"/>
    </source>
</evidence>
<dbReference type="PANTHER" id="PTHR37809">
    <property type="entry name" value="RIBOSOMAL PROTEIN S12 METHYLTHIOTRANSFERASE ACCESSORY FACTOR YCAO"/>
    <property type="match status" value="1"/>
</dbReference>
<evidence type="ECO:0000256" key="2">
    <source>
        <dbReference type="ARBA" id="ARBA00022803"/>
    </source>
</evidence>
<dbReference type="InterPro" id="IPR013105">
    <property type="entry name" value="TPR_2"/>
</dbReference>
<dbReference type="InterPro" id="IPR019734">
    <property type="entry name" value="TPR_rpt"/>
</dbReference>
<evidence type="ECO:0000256" key="3">
    <source>
        <dbReference type="PROSITE-ProRule" id="PRU00339"/>
    </source>
</evidence>
<dbReference type="STRING" id="888061.AXF15_06620"/>
<organism evidence="6 7">
    <name type="scientific">Desulfomicrobium orale DSM 12838</name>
    <dbReference type="NCBI Taxonomy" id="888061"/>
    <lineage>
        <taxon>Bacteria</taxon>
        <taxon>Pseudomonadati</taxon>
        <taxon>Thermodesulfobacteriota</taxon>
        <taxon>Desulfovibrionia</taxon>
        <taxon>Desulfovibrionales</taxon>
        <taxon>Desulfomicrobiaceae</taxon>
        <taxon>Desulfomicrobium</taxon>
    </lineage>
</organism>
<dbReference type="RefSeq" id="WP_066605028.1">
    <property type="nucleotide sequence ID" value="NZ_CP014230.1"/>
</dbReference>
<keyword evidence="1" id="KW-0677">Repeat</keyword>
<gene>
    <name evidence="6" type="ORF">AXF15_06620</name>
</gene>
<dbReference type="OrthoDB" id="5380721at2"/>
<dbReference type="NCBIfam" id="TIGR00702">
    <property type="entry name" value="YcaO-type kinase domain"/>
    <property type="match status" value="1"/>
</dbReference>
<dbReference type="Pfam" id="PF13432">
    <property type="entry name" value="TPR_16"/>
    <property type="match status" value="1"/>
</dbReference>